<dbReference type="Gene3D" id="1.20.120.1200">
    <property type="entry name" value="NADH-ubiquinone/plastoquinone oxidoreductase chain 6, subunit NuoJ"/>
    <property type="match status" value="1"/>
</dbReference>
<dbReference type="GO" id="GO:0008137">
    <property type="term" value="F:NADH dehydrogenase (ubiquinone) activity"/>
    <property type="evidence" value="ECO:0007669"/>
    <property type="project" value="UniProtKB-UniRule"/>
</dbReference>
<gene>
    <name evidence="2" type="primary">nad6</name>
</gene>
<geneLocation type="mitochondrion" evidence="2"/>
<feature type="transmembrane region" description="Helical" evidence="1">
    <location>
        <begin position="55"/>
        <end position="77"/>
    </location>
</feature>
<keyword evidence="1" id="KW-0813">Transport</keyword>
<comment type="catalytic activity">
    <reaction evidence="1">
        <text>a ubiquinone + NADH + 5 H(+)(in) = a ubiquinol + NAD(+) + 4 H(+)(out)</text>
        <dbReference type="Rhea" id="RHEA:29091"/>
        <dbReference type="Rhea" id="RHEA-COMP:9565"/>
        <dbReference type="Rhea" id="RHEA-COMP:9566"/>
        <dbReference type="ChEBI" id="CHEBI:15378"/>
        <dbReference type="ChEBI" id="CHEBI:16389"/>
        <dbReference type="ChEBI" id="CHEBI:17976"/>
        <dbReference type="ChEBI" id="CHEBI:57540"/>
        <dbReference type="ChEBI" id="CHEBI:57945"/>
        <dbReference type="EC" id="7.1.1.2"/>
    </reaction>
</comment>
<dbReference type="EMBL" id="MG787098">
    <property type="protein sequence ID" value="AVK39577.1"/>
    <property type="molecule type" value="Genomic_DNA"/>
</dbReference>
<keyword evidence="1" id="KW-0520">NAD</keyword>
<feature type="transmembrane region" description="Helical" evidence="1">
    <location>
        <begin position="32"/>
        <end position="49"/>
    </location>
</feature>
<feature type="transmembrane region" description="Helical" evidence="1">
    <location>
        <begin position="151"/>
        <end position="172"/>
    </location>
</feature>
<evidence type="ECO:0000313" key="2">
    <source>
        <dbReference type="EMBL" id="AVK39577.1"/>
    </source>
</evidence>
<dbReference type="EC" id="7.1.1.2" evidence="1"/>
<organism evidence="2">
    <name type="scientific">Sheathia arcuata</name>
    <dbReference type="NCBI Taxonomy" id="340433"/>
    <lineage>
        <taxon>Eukaryota</taxon>
        <taxon>Rhodophyta</taxon>
        <taxon>Florideophyceae</taxon>
        <taxon>Nemaliophycidae</taxon>
        <taxon>Batrachospermales</taxon>
        <taxon>Batrachospermaceae</taxon>
        <taxon>Sheathia</taxon>
    </lineage>
</organism>
<keyword evidence="1" id="KW-0472">Membrane</keyword>
<keyword evidence="1 2" id="KW-0496">Mitochondrion</keyword>
<dbReference type="InterPro" id="IPR042106">
    <property type="entry name" value="Nuo/plastoQ_OxRdtase_6_NuoJ"/>
</dbReference>
<dbReference type="PANTHER" id="PTHR33269">
    <property type="entry name" value="NADH-UBIQUINONE OXIDOREDUCTASE CHAIN 6"/>
    <property type="match status" value="1"/>
</dbReference>
<keyword evidence="1" id="KW-0249">Electron transport</keyword>
<sequence>MNYELYLFYLFSSFALISAIMVISLANAVHSVLFLITVFCNIIGILLLLGAEFLAFLLLIVYVGAIAVLFLFVIMMLNIKVKSNELNTLPFLILTLLLSSIFIWQFLVSISTNFENGNNISRLTYLWINWFNKSSTLNNTEIIGHVLYTNYSFVFLISSFILLISMIGTIVLTMHQKADKKEQVIAVQLLRNPSGVIKFVHLKN</sequence>
<keyword evidence="1" id="KW-1133">Transmembrane helix</keyword>
<dbReference type="NCBIfam" id="NF005164">
    <property type="entry name" value="PRK06638.1-4"/>
    <property type="match status" value="1"/>
</dbReference>
<reference evidence="2" key="2">
    <citation type="submission" date="2018-01" db="EMBL/GenBank/DDBJ databases">
        <authorList>
            <person name="Gaut B.S."/>
            <person name="Morton B.R."/>
            <person name="Clegg M.T."/>
            <person name="Duvall M.R."/>
        </authorList>
    </citation>
    <scope>NUCLEOTIDE SEQUENCE</scope>
    <source>
        <strain evidence="2">J.0228</strain>
    </source>
</reference>
<protein>
    <recommendedName>
        <fullName evidence="1">NADH-ubiquinone oxidoreductase chain 6</fullName>
        <ecNumber evidence="1">7.1.1.2</ecNumber>
    </recommendedName>
</protein>
<dbReference type="PANTHER" id="PTHR33269:SF17">
    <property type="entry name" value="NADH-UBIQUINONE OXIDOREDUCTASE CHAIN 6"/>
    <property type="match status" value="1"/>
</dbReference>
<keyword evidence="1" id="KW-0679">Respiratory chain</keyword>
<dbReference type="InterPro" id="IPR001457">
    <property type="entry name" value="NADH_UbQ/plastoQ_OxRdtase_su6"/>
</dbReference>
<comment type="similarity">
    <text evidence="1">Belongs to the complex I subunit 6 family.</text>
</comment>
<keyword evidence="1" id="KW-0830">Ubiquinone</keyword>
<evidence type="ECO:0000256" key="1">
    <source>
        <dbReference type="RuleBase" id="RU004430"/>
    </source>
</evidence>
<reference evidence="2" key="1">
    <citation type="journal article" date="2018" name="Mitochondrial DNA Part B Resour">
        <title>Complete mitochondrial genomes of six species of the freshwater red algal order Batrachospermales (Rhodophyta).</title>
        <authorList>
            <person name="Paiano M.O."/>
            <person name="Del Cortona A."/>
            <person name="Costa J.F."/>
            <person name="Liu S.-L."/>
            <person name="Verbruggen H."/>
            <person name="De Clerck O."/>
            <person name="Necchi O."/>
        </authorList>
    </citation>
    <scope>NUCLEOTIDE SEQUENCE</scope>
    <source>
        <strain evidence="2">J.0228</strain>
    </source>
</reference>
<dbReference type="Pfam" id="PF00499">
    <property type="entry name" value="Oxidored_q3"/>
    <property type="match status" value="1"/>
</dbReference>
<dbReference type="GO" id="GO:0031966">
    <property type="term" value="C:mitochondrial membrane"/>
    <property type="evidence" value="ECO:0007669"/>
    <property type="project" value="UniProtKB-SubCell"/>
</dbReference>
<comment type="function">
    <text evidence="1">Core subunit of the mitochondrial membrane respiratory chain NADH dehydrogenase (Complex I) which catalyzes electron transfer from NADH through the respiratory chain, using ubiquinone as an electron acceptor. Essential for the catalytic activity and assembly of complex I.</text>
</comment>
<accession>A0A343UY20</accession>
<keyword evidence="1" id="KW-0812">Transmembrane</keyword>
<feature type="transmembrane region" description="Helical" evidence="1">
    <location>
        <begin position="89"/>
        <end position="107"/>
    </location>
</feature>
<dbReference type="AlphaFoldDB" id="A0A343UY20"/>
<proteinExistence type="inferred from homology"/>
<feature type="transmembrane region" description="Helical" evidence="1">
    <location>
        <begin position="6"/>
        <end position="25"/>
    </location>
</feature>
<comment type="subcellular location">
    <subcellularLocation>
        <location evidence="1">Mitochondrion membrane</location>
        <topology evidence="1">Multi-pass membrane protein</topology>
    </subcellularLocation>
</comment>
<keyword evidence="1" id="KW-1278">Translocase</keyword>
<name>A0A343UY20_9FLOR</name>